<evidence type="ECO:0000313" key="1">
    <source>
        <dbReference type="EMBL" id="KAK9947060.1"/>
    </source>
</evidence>
<reference evidence="1 2" key="1">
    <citation type="journal article" date="2023" name="G3 (Bethesda)">
        <title>A chromosome-length genome assembly and annotation of blackberry (Rubus argutus, cv. 'Hillquist').</title>
        <authorList>
            <person name="Bruna T."/>
            <person name="Aryal R."/>
            <person name="Dudchenko O."/>
            <person name="Sargent D.J."/>
            <person name="Mead D."/>
            <person name="Buti M."/>
            <person name="Cavallini A."/>
            <person name="Hytonen T."/>
            <person name="Andres J."/>
            <person name="Pham M."/>
            <person name="Weisz D."/>
            <person name="Mascagni F."/>
            <person name="Usai G."/>
            <person name="Natali L."/>
            <person name="Bassil N."/>
            <person name="Fernandez G.E."/>
            <person name="Lomsadze A."/>
            <person name="Armour M."/>
            <person name="Olukolu B."/>
            <person name="Poorten T."/>
            <person name="Britton C."/>
            <person name="Davik J."/>
            <person name="Ashrafi H."/>
            <person name="Aiden E.L."/>
            <person name="Borodovsky M."/>
            <person name="Worthington M."/>
        </authorList>
    </citation>
    <scope>NUCLEOTIDE SEQUENCE [LARGE SCALE GENOMIC DNA]</scope>
    <source>
        <strain evidence="1">PI 553951</strain>
    </source>
</reference>
<organism evidence="1 2">
    <name type="scientific">Rubus argutus</name>
    <name type="common">Southern blackberry</name>
    <dbReference type="NCBI Taxonomy" id="59490"/>
    <lineage>
        <taxon>Eukaryota</taxon>
        <taxon>Viridiplantae</taxon>
        <taxon>Streptophyta</taxon>
        <taxon>Embryophyta</taxon>
        <taxon>Tracheophyta</taxon>
        <taxon>Spermatophyta</taxon>
        <taxon>Magnoliopsida</taxon>
        <taxon>eudicotyledons</taxon>
        <taxon>Gunneridae</taxon>
        <taxon>Pentapetalae</taxon>
        <taxon>rosids</taxon>
        <taxon>fabids</taxon>
        <taxon>Rosales</taxon>
        <taxon>Rosaceae</taxon>
        <taxon>Rosoideae</taxon>
        <taxon>Rosoideae incertae sedis</taxon>
        <taxon>Rubus</taxon>
    </lineage>
</organism>
<dbReference type="AlphaFoldDB" id="A0AAW1YCV5"/>
<name>A0AAW1YCV5_RUBAR</name>
<comment type="caution">
    <text evidence="1">The sequence shown here is derived from an EMBL/GenBank/DDBJ whole genome shotgun (WGS) entry which is preliminary data.</text>
</comment>
<sequence>MYQVWGPNAWEARKEITNVSDKTKAEEEEEEFVILISYQEFECAMKMAMDLRAGLLLSQKRSLWLAMVRTVGSHRGQAMPTTT</sequence>
<dbReference type="Proteomes" id="UP001457282">
    <property type="component" value="Unassembled WGS sequence"/>
</dbReference>
<accession>A0AAW1YCV5</accession>
<proteinExistence type="predicted"/>
<gene>
    <name evidence="1" type="ORF">M0R45_012497</name>
</gene>
<keyword evidence="2" id="KW-1185">Reference proteome</keyword>
<protein>
    <submittedName>
        <fullName evidence="1">Uncharacterized protein</fullName>
    </submittedName>
</protein>
<dbReference type="EMBL" id="JBEDUW010000002">
    <property type="protein sequence ID" value="KAK9947060.1"/>
    <property type="molecule type" value="Genomic_DNA"/>
</dbReference>
<evidence type="ECO:0000313" key="2">
    <source>
        <dbReference type="Proteomes" id="UP001457282"/>
    </source>
</evidence>